<keyword evidence="4" id="KW-1185">Reference proteome</keyword>
<accession>A0A2A2LJ17</accession>
<name>A0A2A2LJ17_9BILA</name>
<feature type="signal peptide" evidence="2">
    <location>
        <begin position="1"/>
        <end position="22"/>
    </location>
</feature>
<reference evidence="3 4" key="1">
    <citation type="journal article" date="2017" name="Curr. Biol.">
        <title>Genome architecture and evolution of a unichromosomal asexual nematode.</title>
        <authorList>
            <person name="Fradin H."/>
            <person name="Zegar C."/>
            <person name="Gutwein M."/>
            <person name="Lucas J."/>
            <person name="Kovtun M."/>
            <person name="Corcoran D."/>
            <person name="Baugh L.R."/>
            <person name="Kiontke K."/>
            <person name="Gunsalus K."/>
            <person name="Fitch D.H."/>
            <person name="Piano F."/>
        </authorList>
    </citation>
    <scope>NUCLEOTIDE SEQUENCE [LARGE SCALE GENOMIC DNA]</scope>
    <source>
        <strain evidence="3">PF1309</strain>
    </source>
</reference>
<feature type="region of interest" description="Disordered" evidence="1">
    <location>
        <begin position="26"/>
        <end position="58"/>
    </location>
</feature>
<dbReference type="AlphaFoldDB" id="A0A2A2LJ17"/>
<organism evidence="3 4">
    <name type="scientific">Diploscapter pachys</name>
    <dbReference type="NCBI Taxonomy" id="2018661"/>
    <lineage>
        <taxon>Eukaryota</taxon>
        <taxon>Metazoa</taxon>
        <taxon>Ecdysozoa</taxon>
        <taxon>Nematoda</taxon>
        <taxon>Chromadorea</taxon>
        <taxon>Rhabditida</taxon>
        <taxon>Rhabditina</taxon>
        <taxon>Rhabditomorpha</taxon>
        <taxon>Rhabditoidea</taxon>
        <taxon>Rhabditidae</taxon>
        <taxon>Diploscapter</taxon>
    </lineage>
</organism>
<sequence>MVSSSSVILLVAMIFATVYVQADSSTAGTEATASPTTGGATGSKASHSSSGTGATSAMTSTSYQTTTTKFVHSQQTLPALAIGTIALCLML</sequence>
<protein>
    <submittedName>
        <fullName evidence="3">Uncharacterized protein</fullName>
    </submittedName>
</protein>
<evidence type="ECO:0000313" key="4">
    <source>
        <dbReference type="Proteomes" id="UP000218231"/>
    </source>
</evidence>
<dbReference type="Proteomes" id="UP000218231">
    <property type="component" value="Unassembled WGS sequence"/>
</dbReference>
<gene>
    <name evidence="3" type="ORF">WR25_26513</name>
</gene>
<keyword evidence="2" id="KW-0732">Signal</keyword>
<comment type="caution">
    <text evidence="3">The sequence shown here is derived from an EMBL/GenBank/DDBJ whole genome shotgun (WGS) entry which is preliminary data.</text>
</comment>
<feature type="chain" id="PRO_5013262861" evidence="2">
    <location>
        <begin position="23"/>
        <end position="91"/>
    </location>
</feature>
<evidence type="ECO:0000256" key="2">
    <source>
        <dbReference type="SAM" id="SignalP"/>
    </source>
</evidence>
<evidence type="ECO:0000256" key="1">
    <source>
        <dbReference type="SAM" id="MobiDB-lite"/>
    </source>
</evidence>
<proteinExistence type="predicted"/>
<dbReference type="EMBL" id="LIAE01006707">
    <property type="protein sequence ID" value="PAV86027.1"/>
    <property type="molecule type" value="Genomic_DNA"/>
</dbReference>
<evidence type="ECO:0000313" key="3">
    <source>
        <dbReference type="EMBL" id="PAV86027.1"/>
    </source>
</evidence>